<dbReference type="EMBL" id="CP159290">
    <property type="protein sequence ID" value="XCH28429.1"/>
    <property type="molecule type" value="Genomic_DNA"/>
</dbReference>
<dbReference type="RefSeq" id="WP_353706963.1">
    <property type="nucleotide sequence ID" value="NZ_CP159290.1"/>
</dbReference>
<proteinExistence type="predicted"/>
<sequence>MINATDGQVVADDCSNLRQGDVVDLAELRLPAADGGFESVPTPAGVAILSQTCDVVQPSKTRCLVAPVVVDPTDAALSGARKGQKPLHLYLESHGTEAAKCIADMERAVSILKADLGRSRLVARYVTETSGPEARAVAWRVGRAFSRFPFPDEVYPAFSKLRRQAQDKAGSSGNFGRVLDLVEDLRVSADQWASPGRNLTLYIVVVEERLIPPDDMDPSWRWDPSRVAGLRAGDAASSLSLDRACELILANLDRDPTSLAHLWSIFGATVESKLLAPSLDAEVASFRVEVLSDAEMTYQQYQRTESLDLEVLSDSTGTSN</sequence>
<gene>
    <name evidence="1" type="ORF">ABRQ22_12540</name>
</gene>
<organism evidence="1">
    <name type="scientific">Cellulosimicrobium sp. ES-005</name>
    <dbReference type="NCBI Taxonomy" id="3163031"/>
    <lineage>
        <taxon>Bacteria</taxon>
        <taxon>Bacillati</taxon>
        <taxon>Actinomycetota</taxon>
        <taxon>Actinomycetes</taxon>
        <taxon>Micrococcales</taxon>
        <taxon>Promicromonosporaceae</taxon>
        <taxon>Cellulosimicrobium</taxon>
    </lineage>
</organism>
<evidence type="ECO:0000313" key="1">
    <source>
        <dbReference type="EMBL" id="XCH28429.1"/>
    </source>
</evidence>
<reference evidence="1" key="1">
    <citation type="submission" date="2024-06" db="EMBL/GenBank/DDBJ databases">
        <title>Complete genome sequence of the cellulolytic actinobacterium, Cellulosimicrobium ES-005.</title>
        <authorList>
            <person name="Matthews C.T."/>
            <person name="Underwood K.D."/>
            <person name="Ghanchi K.M."/>
            <person name="Fields S.D."/>
            <person name="Gardner S.G."/>
        </authorList>
    </citation>
    <scope>NUCLEOTIDE SEQUENCE</scope>
    <source>
        <strain evidence="1">ES-005</strain>
    </source>
</reference>
<protein>
    <submittedName>
        <fullName evidence="1">Uncharacterized protein</fullName>
    </submittedName>
</protein>
<dbReference type="AlphaFoldDB" id="A0AAU8FVL6"/>
<name>A0AAU8FVL6_9MICO</name>
<accession>A0AAU8FVL6</accession>